<name>A0A836I9Y6_9TRYP</name>
<dbReference type="AlphaFoldDB" id="A0A836I9Y6"/>
<dbReference type="EMBL" id="JAFJZO010000036">
    <property type="protein sequence ID" value="KAG5490528.1"/>
    <property type="molecule type" value="Genomic_DNA"/>
</dbReference>
<dbReference type="InterPro" id="IPR050923">
    <property type="entry name" value="Cell_Proc_Reg/RNA_Proc"/>
</dbReference>
<reference evidence="1 2" key="1">
    <citation type="submission" date="2021-02" db="EMBL/GenBank/DDBJ databases">
        <title>Porcisia hertigi Genome sequencing and assembly.</title>
        <authorList>
            <person name="Almutairi H."/>
            <person name="Gatherer D."/>
        </authorList>
    </citation>
    <scope>NUCLEOTIDE SEQUENCE [LARGE SCALE GENOMIC DNA]</scope>
    <source>
        <strain evidence="1 2">C119</strain>
    </source>
</reference>
<sequence length="353" mass="38891">MHAFARAHPYRQPQGVVMEAPNYGRTGLLTSHLDGLPVTRSRLLVPGSHATPRPVKWYPSLLTIPQQLLDALRSDDGVCLNDDVPATTTSFSCDPTLLTYLRVATIAECLVQWWRRWVEAAPEKGATATPAPRGPSRSQLSDLYTEILRWRRDELASGVTAPPAPPAHDSSSSNTFFVPSYKLLVMKDDRKVTEYTHITWRSVWLLGKEPGVNDVLLEHPSCSGQHASMEMRFVLADEAAIYSYVAESLKAMSSVAPVQPSPGTNVPLFAQSKRILRSLCTGIWAMLEKALVSAGGDASAVWTIELQLMDLGSTNHTRLNGEVVPAMEATTLIESDVLEFGCSTRKYVVMRNF</sequence>
<evidence type="ECO:0008006" key="3">
    <source>
        <dbReference type="Google" id="ProtNLM"/>
    </source>
</evidence>
<dbReference type="GeneID" id="94286776"/>
<keyword evidence="2" id="KW-1185">Reference proteome</keyword>
<dbReference type="InterPro" id="IPR008984">
    <property type="entry name" value="SMAD_FHA_dom_sf"/>
</dbReference>
<dbReference type="SUPFAM" id="SSF49879">
    <property type="entry name" value="SMAD/FHA domain"/>
    <property type="match status" value="1"/>
</dbReference>
<proteinExistence type="predicted"/>
<protein>
    <recommendedName>
        <fullName evidence="3">FHA domain-containing protein</fullName>
    </recommendedName>
</protein>
<evidence type="ECO:0000313" key="2">
    <source>
        <dbReference type="Proteomes" id="UP000674318"/>
    </source>
</evidence>
<gene>
    <name evidence="1" type="ORF">JKF63_00648</name>
</gene>
<organism evidence="1 2">
    <name type="scientific">Porcisia hertigi</name>
    <dbReference type="NCBI Taxonomy" id="2761500"/>
    <lineage>
        <taxon>Eukaryota</taxon>
        <taxon>Discoba</taxon>
        <taxon>Euglenozoa</taxon>
        <taxon>Kinetoplastea</taxon>
        <taxon>Metakinetoplastina</taxon>
        <taxon>Trypanosomatida</taxon>
        <taxon>Trypanosomatidae</taxon>
        <taxon>Leishmaniinae</taxon>
        <taxon>Porcisia</taxon>
    </lineage>
</organism>
<dbReference type="Gene3D" id="2.60.200.20">
    <property type="match status" value="1"/>
</dbReference>
<dbReference type="KEGG" id="phet:94286776"/>
<evidence type="ECO:0000313" key="1">
    <source>
        <dbReference type="EMBL" id="KAG5490528.1"/>
    </source>
</evidence>
<comment type="caution">
    <text evidence="1">The sequence shown here is derived from an EMBL/GenBank/DDBJ whole genome shotgun (WGS) entry which is preliminary data.</text>
</comment>
<dbReference type="OrthoDB" id="444265at2759"/>
<dbReference type="Proteomes" id="UP000674318">
    <property type="component" value="Unassembled WGS sequence"/>
</dbReference>
<accession>A0A836I9Y6</accession>
<dbReference type="RefSeq" id="XP_067752856.1">
    <property type="nucleotide sequence ID" value="XM_067896699.1"/>
</dbReference>
<dbReference type="PANTHER" id="PTHR23308">
    <property type="entry name" value="NUCLEAR INHIBITOR OF PROTEIN PHOSPHATASE-1"/>
    <property type="match status" value="1"/>
</dbReference>